<comment type="cofactor">
    <cofactor evidence="1">
        <name>heme b</name>
        <dbReference type="ChEBI" id="CHEBI:60344"/>
    </cofactor>
    <text evidence="1">Binds 1 heme b (iron(II)-protoporphyrin IX) group per subunit.</text>
</comment>
<feature type="transmembrane region" description="Helical" evidence="2">
    <location>
        <begin position="122"/>
        <end position="140"/>
    </location>
</feature>
<dbReference type="OrthoDB" id="194724at2"/>
<keyword evidence="1" id="KW-0479">Metal-binding</keyword>
<dbReference type="GO" id="GO:0046872">
    <property type="term" value="F:metal ion binding"/>
    <property type="evidence" value="ECO:0007669"/>
    <property type="project" value="UniProtKB-UniRule"/>
</dbReference>
<keyword evidence="1" id="KW-0408">Iron</keyword>
<comment type="catalytic activity">
    <reaction evidence="1">
        <text>protoporphyrinogen IX + 3 A = protoporphyrin IX + 3 AH2</text>
        <dbReference type="Rhea" id="RHEA:62000"/>
        <dbReference type="ChEBI" id="CHEBI:13193"/>
        <dbReference type="ChEBI" id="CHEBI:17499"/>
        <dbReference type="ChEBI" id="CHEBI:57306"/>
        <dbReference type="ChEBI" id="CHEBI:57307"/>
    </reaction>
</comment>
<dbReference type="KEGG" id="cama:F384_12580"/>
<dbReference type="AlphaFoldDB" id="A0A0F6TVF1"/>
<dbReference type="PIRSF" id="PIRSF004638">
    <property type="entry name" value="UCP004638"/>
    <property type="match status" value="1"/>
</dbReference>
<comment type="similarity">
    <text evidence="1">Belongs to the HemJ family.</text>
</comment>
<name>A0A0F6TVF1_CITAM</name>
<keyword evidence="1" id="KW-1003">Cell membrane</keyword>
<dbReference type="InterPro" id="IPR005265">
    <property type="entry name" value="HemJ-like"/>
</dbReference>
<dbReference type="EC" id="1.3.99.-" evidence="1"/>
<gene>
    <name evidence="3" type="ORF">F384_12580</name>
</gene>
<organism evidence="3 4">
    <name type="scientific">Citrobacter amalonaticus Y19</name>
    <dbReference type="NCBI Taxonomy" id="1261127"/>
    <lineage>
        <taxon>Bacteria</taxon>
        <taxon>Pseudomonadati</taxon>
        <taxon>Pseudomonadota</taxon>
        <taxon>Gammaproteobacteria</taxon>
        <taxon>Enterobacterales</taxon>
        <taxon>Enterobacteriaceae</taxon>
        <taxon>Citrobacter</taxon>
    </lineage>
</organism>
<dbReference type="UniPathway" id="UPA00251">
    <property type="reaction ID" value="UER00324"/>
</dbReference>
<evidence type="ECO:0000313" key="4">
    <source>
        <dbReference type="Proteomes" id="UP000034085"/>
    </source>
</evidence>
<dbReference type="EMBL" id="CP011132">
    <property type="protein sequence ID" value="AKE59366.1"/>
    <property type="molecule type" value="Genomic_DNA"/>
</dbReference>
<comment type="pathway">
    <text evidence="1">Porphyrin-containing compound metabolism; protoporphyrin-IX biosynthesis; protoporphyrin-IX from protoporphyrinogen-IX: step 1/1.</text>
</comment>
<dbReference type="PATRIC" id="fig|1261127.3.peg.2631"/>
<evidence type="ECO:0000256" key="2">
    <source>
        <dbReference type="SAM" id="Phobius"/>
    </source>
</evidence>
<dbReference type="GO" id="GO:0005886">
    <property type="term" value="C:plasma membrane"/>
    <property type="evidence" value="ECO:0007669"/>
    <property type="project" value="UniProtKB-UniRule"/>
</dbReference>
<evidence type="ECO:0000256" key="1">
    <source>
        <dbReference type="PIRNR" id="PIRNR004638"/>
    </source>
</evidence>
<feature type="transmembrane region" description="Helical" evidence="2">
    <location>
        <begin position="83"/>
        <end position="102"/>
    </location>
</feature>
<accession>A0A0F6TVF1</accession>
<dbReference type="Pfam" id="PF03653">
    <property type="entry name" value="UPF0093"/>
    <property type="match status" value="1"/>
</dbReference>
<reference evidence="3 4" key="1">
    <citation type="journal article" date="2013" name="Appl. Microbiol. Biotechnol.">
        <title>Glycerol assimilation and production of 1,3-propanediol by Citrobacter amalonaticus Y19.</title>
        <authorList>
            <person name="Ainala S.K."/>
            <person name="Ashok S."/>
            <person name="Ko Y."/>
            <person name="Park S."/>
        </authorList>
    </citation>
    <scope>NUCLEOTIDE SEQUENCE [LARGE SCALE GENOMIC DNA]</scope>
    <source>
        <strain evidence="3 4">Y19</strain>
    </source>
</reference>
<dbReference type="Proteomes" id="UP000034085">
    <property type="component" value="Chromosome"/>
</dbReference>
<dbReference type="GO" id="GO:0006782">
    <property type="term" value="P:protoporphyrinogen IX biosynthetic process"/>
    <property type="evidence" value="ECO:0007669"/>
    <property type="project" value="UniProtKB-UniRule"/>
</dbReference>
<comment type="function">
    <text evidence="1">Catalyzes the oxidation of protoporphyrinogen IX to protoporphyrin IX.</text>
</comment>
<dbReference type="HOGENOM" id="CLU_125006_1_1_6"/>
<sequence>MNFHPWINAFHIAAGVIWTGGVLAMAVLSACVSSSSGNYAGNMQQTLAGFIHRWNRKVTTPAMIILWGCGVVMLVSHGALPHAWLLLKIIAVLAMSALHGILSSGIRKMVNGEQPSHKLGMAGYKVVIILTVIIIFLAELRP</sequence>
<feature type="transmembrane region" description="Helical" evidence="2">
    <location>
        <begin position="12"/>
        <end position="37"/>
    </location>
</feature>
<keyword evidence="1" id="KW-0349">Heme</keyword>
<keyword evidence="1 2" id="KW-0472">Membrane</keyword>
<proteinExistence type="inferred from homology"/>
<dbReference type="GO" id="GO:0070818">
    <property type="term" value="F:protoporphyrinogen oxidase activity"/>
    <property type="evidence" value="ECO:0007669"/>
    <property type="project" value="UniProtKB-UniRule"/>
</dbReference>
<keyword evidence="2" id="KW-1133">Transmembrane helix</keyword>
<feature type="transmembrane region" description="Helical" evidence="2">
    <location>
        <begin position="58"/>
        <end position="77"/>
    </location>
</feature>
<protein>
    <recommendedName>
        <fullName evidence="1">Protoporphyrinogen IX oxidase</fullName>
        <ecNumber evidence="1">1.3.99.-</ecNumber>
    </recommendedName>
</protein>
<evidence type="ECO:0000313" key="3">
    <source>
        <dbReference type="EMBL" id="AKE59366.1"/>
    </source>
</evidence>
<keyword evidence="2" id="KW-0812">Transmembrane</keyword>
<dbReference type="RefSeq" id="WP_046483175.1">
    <property type="nucleotide sequence ID" value="NZ_CP011132.1"/>
</dbReference>